<sequence>MAKKISREKSFKRIIETPLGSRVYLPHFGSKIHELIDKTMNQKWVLLFQKYLYECFFDENWEPWDDRLIPDGVTVTLFDEKEAAITCEIKFQDGTALSYSVGSEK</sequence>
<dbReference type="RefSeq" id="WP_046996168.1">
    <property type="nucleotide sequence ID" value="NZ_JAIQ01000050.1"/>
</dbReference>
<gene>
    <name evidence="1" type="ORF">AA20_01875</name>
</gene>
<dbReference type="SUPFAM" id="SSF160719">
    <property type="entry name" value="gpW/gp25-like"/>
    <property type="match status" value="1"/>
</dbReference>
<name>A0A0G9K5Z4_9BACT</name>
<organism evidence="1 2">
    <name type="scientific">Aliarcobacter butzleri L348</name>
    <dbReference type="NCBI Taxonomy" id="1447256"/>
    <lineage>
        <taxon>Bacteria</taxon>
        <taxon>Pseudomonadati</taxon>
        <taxon>Campylobacterota</taxon>
        <taxon>Epsilonproteobacteria</taxon>
        <taxon>Campylobacterales</taxon>
        <taxon>Arcobacteraceae</taxon>
        <taxon>Aliarcobacter</taxon>
    </lineage>
</organism>
<proteinExistence type="predicted"/>
<dbReference type="Gene3D" id="3.10.450.40">
    <property type="match status" value="1"/>
</dbReference>
<protein>
    <submittedName>
        <fullName evidence="1">Baseplate assembly protein</fullName>
    </submittedName>
</protein>
<accession>A0A0G9K5Z4</accession>
<dbReference type="AlphaFoldDB" id="A0A0G9K5Z4"/>
<dbReference type="PATRIC" id="fig|1447256.3.peg.360"/>
<dbReference type="Proteomes" id="UP000035514">
    <property type="component" value="Unassembled WGS sequence"/>
</dbReference>
<evidence type="ECO:0000313" key="2">
    <source>
        <dbReference type="Proteomes" id="UP000035514"/>
    </source>
</evidence>
<comment type="caution">
    <text evidence="1">The sequence shown here is derived from an EMBL/GenBank/DDBJ whole genome shotgun (WGS) entry which is preliminary data.</text>
</comment>
<reference evidence="1 2" key="1">
    <citation type="submission" date="2014-01" db="EMBL/GenBank/DDBJ databases">
        <title>Development of a Comparative Genomic Fingerprinting Assay for High Resolution Genotyping of Arcobacter butzleri.</title>
        <authorList>
            <person name="Webb A.L."/>
            <person name="Inglis G.D."/>
            <person name="Kruczkiewicz P."/>
            <person name="Selinger L.B."/>
            <person name="Taboada E.N."/>
        </authorList>
    </citation>
    <scope>NUCLEOTIDE SEQUENCE [LARGE SCALE GENOMIC DNA]</scope>
    <source>
        <strain evidence="1 2">L348</strain>
    </source>
</reference>
<evidence type="ECO:0000313" key="1">
    <source>
        <dbReference type="EMBL" id="KLE01886.1"/>
    </source>
</evidence>
<dbReference type="EMBL" id="JAIQ01000050">
    <property type="protein sequence ID" value="KLE01886.1"/>
    <property type="molecule type" value="Genomic_DNA"/>
</dbReference>